<dbReference type="AlphaFoldDB" id="E8JZJ7"/>
<comment type="caution">
    <text evidence="1">The sequence shown here is derived from an EMBL/GenBank/DDBJ whole genome shotgun (WGS) entry which is preliminary data.</text>
</comment>
<reference evidence="1 2" key="1">
    <citation type="submission" date="2010-12" db="EMBL/GenBank/DDBJ databases">
        <authorList>
            <person name="Muzny D."/>
            <person name="Qin X."/>
            <person name="Deng J."/>
            <person name="Jiang H."/>
            <person name="Liu Y."/>
            <person name="Qu J."/>
            <person name="Song X.-Z."/>
            <person name="Zhang L."/>
            <person name="Thornton R."/>
            <person name="Coyle M."/>
            <person name="Francisco L."/>
            <person name="Jackson L."/>
            <person name="Javaid M."/>
            <person name="Korchina V."/>
            <person name="Kovar C."/>
            <person name="Mata R."/>
            <person name="Mathew T."/>
            <person name="Ngo R."/>
            <person name="Nguyen L."/>
            <person name="Nguyen N."/>
            <person name="Okwuonu G."/>
            <person name="Ongeri F."/>
            <person name="Pham C."/>
            <person name="Simmons D."/>
            <person name="Wilczek-Boney K."/>
            <person name="Hale W."/>
            <person name="Jakkamsetti A."/>
            <person name="Pham P."/>
            <person name="Ruth R."/>
            <person name="San Lucas F."/>
            <person name="Warren J."/>
            <person name="Zhang J."/>
            <person name="Zhao Z."/>
            <person name="Zhou C."/>
            <person name="Zhu D."/>
            <person name="Lee S."/>
            <person name="Bess C."/>
            <person name="Blankenburg K."/>
            <person name="Forbes L."/>
            <person name="Fu Q."/>
            <person name="Gubbala S."/>
            <person name="Hirani K."/>
            <person name="Jayaseelan J.C."/>
            <person name="Lara F."/>
            <person name="Munidasa M."/>
            <person name="Palculict T."/>
            <person name="Patil S."/>
            <person name="Pu L.-L."/>
            <person name="Saada N."/>
            <person name="Tang L."/>
            <person name="Weissenberger G."/>
            <person name="Zhu Y."/>
            <person name="Hemphill L."/>
            <person name="Shang Y."/>
            <person name="Youmans B."/>
            <person name="Ayvaz T."/>
            <person name="Ross M."/>
            <person name="Santibanez J."/>
            <person name="Aqrawi P."/>
            <person name="Gross S."/>
            <person name="Joshi V."/>
            <person name="Fowler G."/>
            <person name="Nazareth L."/>
            <person name="Reid J."/>
            <person name="Worley K."/>
            <person name="Petrosino J."/>
            <person name="Highlander S."/>
            <person name="Gibbs R."/>
        </authorList>
    </citation>
    <scope>NUCLEOTIDE SEQUENCE [LARGE SCALE GENOMIC DNA]</scope>
    <source>
        <strain evidence="1 2">ATCC 700779</strain>
    </source>
</reference>
<gene>
    <name evidence="1" type="ORF">HMPREF9423_0660</name>
</gene>
<accession>E8JZJ7</accession>
<evidence type="ECO:0000313" key="2">
    <source>
        <dbReference type="Proteomes" id="UP000002815"/>
    </source>
</evidence>
<dbReference type="RefSeq" id="WP_006148347.1">
    <property type="nucleotide sequence ID" value="NZ_AJTA01000038.1"/>
</dbReference>
<proteinExistence type="predicted"/>
<protein>
    <submittedName>
        <fullName evidence="1">Uncharacterized protein</fullName>
    </submittedName>
</protein>
<sequence length="186" mass="21673">MKEKIMNIELHIERVQSLLDQMDLQKKCKFSAWCCNALLLEKKIKENMTKITNSNVNYQLCDAIIKAGWYDFSQINIGISQKAIEDINWDDDDPLNDMIETQGTIELLASIRNMLLGIQQKSSDSYYFAACAENVINWKDALANFPYSEDGKIEDENLKREYEIQLLFLDDLKNSIITLQDIKKYR</sequence>
<evidence type="ECO:0000313" key="1">
    <source>
        <dbReference type="EMBL" id="EFX37016.1"/>
    </source>
</evidence>
<dbReference type="EMBL" id="AEVD01000005">
    <property type="protein sequence ID" value="EFX37016.1"/>
    <property type="molecule type" value="Genomic_DNA"/>
</dbReference>
<dbReference type="PATRIC" id="fig|889204.5.peg.1187"/>
<dbReference type="Proteomes" id="UP000002815">
    <property type="component" value="Unassembled WGS sequence"/>
</dbReference>
<keyword evidence="2" id="KW-1185">Reference proteome</keyword>
<name>E8JZJ7_9STRE</name>
<organism evidence="1 2">
    <name type="scientific">Streptococcus infantis ATCC 700779</name>
    <dbReference type="NCBI Taxonomy" id="889204"/>
    <lineage>
        <taxon>Bacteria</taxon>
        <taxon>Bacillati</taxon>
        <taxon>Bacillota</taxon>
        <taxon>Bacilli</taxon>
        <taxon>Lactobacillales</taxon>
        <taxon>Streptococcaceae</taxon>
        <taxon>Streptococcus</taxon>
    </lineage>
</organism>
<dbReference type="GeneID" id="29748059"/>
<dbReference type="HOGENOM" id="CLU_127124_0_0_9"/>